<dbReference type="STRING" id="748909.SAMN05192575_11745"/>
<dbReference type="AlphaFoldDB" id="A0A1I1BDU6"/>
<name>A0A1I1BDU6_9ACTN</name>
<keyword evidence="2" id="KW-0812">Transmembrane</keyword>
<dbReference type="GO" id="GO:0005576">
    <property type="term" value="C:extracellular region"/>
    <property type="evidence" value="ECO:0007669"/>
    <property type="project" value="TreeGrafter"/>
</dbReference>
<keyword evidence="2" id="KW-1133">Transmembrane helix</keyword>
<reference evidence="3 6" key="3">
    <citation type="submission" date="2017-12" db="EMBL/GenBank/DDBJ databases">
        <title>Pharmacopeia of the Arctic Ocean.</title>
        <authorList>
            <person name="Collins E."/>
            <person name="Ducluzeau A.-L."/>
        </authorList>
    </citation>
    <scope>NUCLEOTIDE SEQUENCE [LARGE SCALE GENOMIC DNA]</scope>
    <source>
        <strain evidence="3 6">DSM 23325</strain>
    </source>
</reference>
<gene>
    <name evidence="3" type="ORF">CXG46_15355</name>
    <name evidence="4" type="ORF">SAMN05192575_11745</name>
</gene>
<sequence length="477" mass="49856">MATKKDLVEAHAFSRRRLVTAFVSGAPGGREVEPVRPGRVLIGGVALSVLLLAGAAIAGFLLGRPPAQWLEAGSFIISKDTGEQYVVMRGGDDPQLQRVPNFVSAQLLLERADLTPYTVRDKYIRTVQLGEDLGIEGAPAGLPSSDELVDDGWTACTADGAGIKVAIQKQPSVEDLTGSAFLVSSDDQEWLIATAPPDGTQQGRAYRFPMPADETSASTVGNKLGFGASSTEVDEEWLNLFPLGEALEQDSFGVTRTGEPVDYAATGVELAQYSIGDLLQSSTGDYYLLGDEQVEPLEDFTGMLYDVVGSPAVQLDGDVRADFADAGYPAEWPVGLPAAVENGALCGVLHPGVGADPAVSLATNPTGAADPADDVSSGRHDVDVEPSAGAYVLSGSDASADSGTPYVIDTKGEKYALRGTQVPEYIGYADVEPPLVPSSWLSFFEPGVTLSTNMARRLPADAPPADAGSESEEDAGS</sequence>
<feature type="transmembrane region" description="Helical" evidence="2">
    <location>
        <begin position="40"/>
        <end position="62"/>
    </location>
</feature>
<dbReference type="OrthoDB" id="3847604at2"/>
<evidence type="ECO:0000313" key="6">
    <source>
        <dbReference type="Proteomes" id="UP000233565"/>
    </source>
</evidence>
<dbReference type="RefSeq" id="WP_091202027.1">
    <property type="nucleotide sequence ID" value="NZ_FOKC01000017.1"/>
</dbReference>
<organism evidence="4 5">
    <name type="scientific">Nocardioides alpinus</name>
    <dbReference type="NCBI Taxonomy" id="748909"/>
    <lineage>
        <taxon>Bacteria</taxon>
        <taxon>Bacillati</taxon>
        <taxon>Actinomycetota</taxon>
        <taxon>Actinomycetes</taxon>
        <taxon>Propionibacteriales</taxon>
        <taxon>Nocardioidaceae</taxon>
        <taxon>Nocardioides</taxon>
    </lineage>
</organism>
<reference evidence="4" key="2">
    <citation type="submission" date="2016-10" db="EMBL/GenBank/DDBJ databases">
        <authorList>
            <person name="de Groot N.N."/>
        </authorList>
    </citation>
    <scope>NUCLEOTIDE SEQUENCE [LARGE SCALE GENOMIC DNA]</scope>
    <source>
        <strain evidence="4">CGMCC 1.10697</strain>
    </source>
</reference>
<evidence type="ECO:0000313" key="5">
    <source>
        <dbReference type="Proteomes" id="UP000199113"/>
    </source>
</evidence>
<keyword evidence="2" id="KW-0472">Membrane</keyword>
<keyword evidence="6" id="KW-1185">Reference proteome</keyword>
<dbReference type="Pfam" id="PF05108">
    <property type="entry name" value="T7SS_ESX1_EccB"/>
    <property type="match status" value="1"/>
</dbReference>
<dbReference type="PANTHER" id="PTHR40765:SF2">
    <property type="entry name" value="ESX-2 SECRETION SYSTEM ATPASE ECCB2"/>
    <property type="match status" value="1"/>
</dbReference>
<evidence type="ECO:0000256" key="1">
    <source>
        <dbReference type="SAM" id="MobiDB-lite"/>
    </source>
</evidence>
<dbReference type="PANTHER" id="PTHR40765">
    <property type="entry name" value="ESX-2 SECRETION SYSTEM ATPASE ECCB2"/>
    <property type="match status" value="1"/>
</dbReference>
<proteinExistence type="predicted"/>
<dbReference type="Gene3D" id="3.30.2390.20">
    <property type="entry name" value="Type VII secretion system EccB, repeat 1 domain"/>
    <property type="match status" value="1"/>
</dbReference>
<dbReference type="InterPro" id="IPR044857">
    <property type="entry name" value="T7SS_EccB_R1"/>
</dbReference>
<evidence type="ECO:0000313" key="3">
    <source>
        <dbReference type="EMBL" id="PKH38429.1"/>
    </source>
</evidence>
<accession>A0A1I1BDU6</accession>
<dbReference type="InterPro" id="IPR007795">
    <property type="entry name" value="T7SS_EccB"/>
</dbReference>
<feature type="region of interest" description="Disordered" evidence="1">
    <location>
        <begin position="457"/>
        <end position="477"/>
    </location>
</feature>
<protein>
    <submittedName>
        <fullName evidence="4">Type VII secretion system ESX-1, transport TM domain B</fullName>
    </submittedName>
</protein>
<evidence type="ECO:0000313" key="4">
    <source>
        <dbReference type="EMBL" id="SFB48555.1"/>
    </source>
</evidence>
<dbReference type="EMBL" id="PJBV01000033">
    <property type="protein sequence ID" value="PKH38429.1"/>
    <property type="molecule type" value="Genomic_DNA"/>
</dbReference>
<dbReference type="EMBL" id="FOKC01000017">
    <property type="protein sequence ID" value="SFB48555.1"/>
    <property type="molecule type" value="Genomic_DNA"/>
</dbReference>
<evidence type="ECO:0000256" key="2">
    <source>
        <dbReference type="SAM" id="Phobius"/>
    </source>
</evidence>
<dbReference type="Proteomes" id="UP000233565">
    <property type="component" value="Unassembled WGS sequence"/>
</dbReference>
<reference evidence="5" key="1">
    <citation type="submission" date="2016-10" db="EMBL/GenBank/DDBJ databases">
        <authorList>
            <person name="Varghese N."/>
            <person name="Submissions S."/>
        </authorList>
    </citation>
    <scope>NUCLEOTIDE SEQUENCE [LARGE SCALE GENOMIC DNA]</scope>
    <source>
        <strain evidence="5">CGMCC 1.10697</strain>
    </source>
</reference>
<dbReference type="Proteomes" id="UP000199113">
    <property type="component" value="Unassembled WGS sequence"/>
</dbReference>